<proteinExistence type="predicted"/>
<name>A0A420XV12_9ACTN</name>
<evidence type="ECO:0000313" key="2">
    <source>
        <dbReference type="EMBL" id="RKS80674.1"/>
    </source>
</evidence>
<evidence type="ECO:0000313" key="3">
    <source>
        <dbReference type="Proteomes" id="UP000281955"/>
    </source>
</evidence>
<reference evidence="2 3" key="1">
    <citation type="submission" date="2018-10" db="EMBL/GenBank/DDBJ databases">
        <title>Genomic Encyclopedia of Archaeal and Bacterial Type Strains, Phase II (KMG-II): from individual species to whole genera.</title>
        <authorList>
            <person name="Goeker M."/>
        </authorList>
    </citation>
    <scope>NUCLEOTIDE SEQUENCE [LARGE SCALE GENOMIC DNA]</scope>
    <source>
        <strain evidence="2 3">RP-AC37</strain>
    </source>
</reference>
<comment type="caution">
    <text evidence="2">The sequence shown here is derived from an EMBL/GenBank/DDBJ whole genome shotgun (WGS) entry which is preliminary data.</text>
</comment>
<dbReference type="OrthoDB" id="3478285at2"/>
<dbReference type="RefSeq" id="WP_121191519.1">
    <property type="nucleotide sequence ID" value="NZ_RBWV01000002.1"/>
</dbReference>
<dbReference type="Proteomes" id="UP000281955">
    <property type="component" value="Unassembled WGS sequence"/>
</dbReference>
<dbReference type="InParanoid" id="A0A420XV12"/>
<organism evidence="2 3">
    <name type="scientific">Motilibacter peucedani</name>
    <dbReference type="NCBI Taxonomy" id="598650"/>
    <lineage>
        <taxon>Bacteria</taxon>
        <taxon>Bacillati</taxon>
        <taxon>Actinomycetota</taxon>
        <taxon>Actinomycetes</taxon>
        <taxon>Motilibacterales</taxon>
        <taxon>Motilibacteraceae</taxon>
        <taxon>Motilibacter</taxon>
    </lineage>
</organism>
<keyword evidence="3" id="KW-1185">Reference proteome</keyword>
<protein>
    <recommendedName>
        <fullName evidence="4">Lipoprotein</fullName>
    </recommendedName>
</protein>
<sequence>MSTRLRRPAAGLLAAATATALLAGCGPDDVTQPDLESTLASSFARLYVRQQQLLGRPGLSPDALAVRARCDKPGAGANRGAGAWTCTVTWFGPDGTPLEADYELQAKAGGCFTAAGQPAVVGAPRLEAPDGGRFVNPVAAIDACYLPGAEARAAA</sequence>
<dbReference type="AlphaFoldDB" id="A0A420XV12"/>
<feature type="chain" id="PRO_5019365114" description="Lipoprotein" evidence="1">
    <location>
        <begin position="24"/>
        <end position="155"/>
    </location>
</feature>
<dbReference type="EMBL" id="RBWV01000002">
    <property type="protein sequence ID" value="RKS80674.1"/>
    <property type="molecule type" value="Genomic_DNA"/>
</dbReference>
<gene>
    <name evidence="2" type="ORF">CLV35_0140</name>
</gene>
<evidence type="ECO:0008006" key="4">
    <source>
        <dbReference type="Google" id="ProtNLM"/>
    </source>
</evidence>
<accession>A0A420XV12</accession>
<feature type="signal peptide" evidence="1">
    <location>
        <begin position="1"/>
        <end position="23"/>
    </location>
</feature>
<keyword evidence="1" id="KW-0732">Signal</keyword>
<dbReference type="PROSITE" id="PS51257">
    <property type="entry name" value="PROKAR_LIPOPROTEIN"/>
    <property type="match status" value="1"/>
</dbReference>
<evidence type="ECO:0000256" key="1">
    <source>
        <dbReference type="SAM" id="SignalP"/>
    </source>
</evidence>